<dbReference type="Gene3D" id="2.30.29.30">
    <property type="entry name" value="Pleckstrin-homology domain (PH domain)/Phosphotyrosine-binding domain (PTB)"/>
    <property type="match status" value="1"/>
</dbReference>
<proteinExistence type="predicted"/>
<dbReference type="GO" id="GO:0001881">
    <property type="term" value="P:receptor recycling"/>
    <property type="evidence" value="ECO:0007669"/>
    <property type="project" value="TreeGrafter"/>
</dbReference>
<dbReference type="GO" id="GO:0042147">
    <property type="term" value="P:retrograde transport, endosome to Golgi"/>
    <property type="evidence" value="ECO:0007669"/>
    <property type="project" value="TreeGrafter"/>
</dbReference>
<dbReference type="SUPFAM" id="SSF50729">
    <property type="entry name" value="PH domain-like"/>
    <property type="match status" value="1"/>
</dbReference>
<dbReference type="PANTHER" id="PTHR22902:SF9">
    <property type="entry name" value="PLECKSTRIN HOMOLOGY DOMAIN-CONTAINING FAMILY J MEMBER 1"/>
    <property type="match status" value="1"/>
</dbReference>
<dbReference type="InParanoid" id="A0A1S3JAE2"/>
<dbReference type="GO" id="GO:0005802">
    <property type="term" value="C:trans-Golgi network"/>
    <property type="evidence" value="ECO:0007669"/>
    <property type="project" value="TreeGrafter"/>
</dbReference>
<dbReference type="KEGG" id="lak:106171521"/>
<dbReference type="PROSITE" id="PS50003">
    <property type="entry name" value="PH_DOMAIN"/>
    <property type="match status" value="1"/>
</dbReference>
<keyword evidence="3" id="KW-1185">Reference proteome</keyword>
<name>A0A1S3JAE2_LINAN</name>
<evidence type="ECO:0000259" key="2">
    <source>
        <dbReference type="PROSITE" id="PS50003"/>
    </source>
</evidence>
<sequence>MRFNEKELRYVSRKISADREGRLAHKPPRENGYKERWFKLMNNLLFYYRTDHGVMSETEACGILVLEKCRTQIEVDGNSLFVFSIVFEDDRDKKHMFSGQNENQIREWMDAINRASFDHLRSKIQVLRSQIAQRRGKGPALALSEQQVRPSMQETKEHHRIRQDKHFSLFFPSEIGRKDIGEALLVDL</sequence>
<dbReference type="GeneID" id="106171521"/>
<feature type="domain" description="PH" evidence="2">
    <location>
        <begin position="16"/>
        <end position="117"/>
    </location>
</feature>
<dbReference type="RefSeq" id="XP_013407367.1">
    <property type="nucleotide sequence ID" value="XM_013551913.1"/>
</dbReference>
<reference evidence="4" key="1">
    <citation type="submission" date="2025-08" db="UniProtKB">
        <authorList>
            <consortium name="RefSeq"/>
        </authorList>
    </citation>
    <scope>IDENTIFICATION</scope>
    <source>
        <tissue evidence="4">Gonads</tissue>
    </source>
</reference>
<dbReference type="GO" id="GO:0007032">
    <property type="term" value="P:endosome organization"/>
    <property type="evidence" value="ECO:0007669"/>
    <property type="project" value="TreeGrafter"/>
</dbReference>
<dbReference type="SMART" id="SM00233">
    <property type="entry name" value="PH"/>
    <property type="match status" value="1"/>
</dbReference>
<dbReference type="InterPro" id="IPR045188">
    <property type="entry name" value="Boi1/Boi2-like"/>
</dbReference>
<accession>A0A1S3JAE2</accession>
<dbReference type="CDD" id="cd13258">
    <property type="entry name" value="PH_PLEKHJ1"/>
    <property type="match status" value="1"/>
</dbReference>
<gene>
    <name evidence="4" type="primary">LOC106171521</name>
</gene>
<dbReference type="PANTHER" id="PTHR22902">
    <property type="entry name" value="SESQUIPEDALIAN"/>
    <property type="match status" value="1"/>
</dbReference>
<organism evidence="3 4">
    <name type="scientific">Lingula anatina</name>
    <name type="common">Brachiopod</name>
    <name type="synonym">Lingula unguis</name>
    <dbReference type="NCBI Taxonomy" id="7574"/>
    <lineage>
        <taxon>Eukaryota</taxon>
        <taxon>Metazoa</taxon>
        <taxon>Spiralia</taxon>
        <taxon>Lophotrochozoa</taxon>
        <taxon>Brachiopoda</taxon>
        <taxon>Linguliformea</taxon>
        <taxon>Lingulata</taxon>
        <taxon>Lingulida</taxon>
        <taxon>Linguloidea</taxon>
        <taxon>Lingulidae</taxon>
        <taxon>Lingula</taxon>
    </lineage>
</organism>
<dbReference type="Pfam" id="PF00169">
    <property type="entry name" value="PH"/>
    <property type="match status" value="1"/>
</dbReference>
<dbReference type="OrthoDB" id="159395at2759"/>
<evidence type="ECO:0000256" key="1">
    <source>
        <dbReference type="ARBA" id="ARBA00041004"/>
    </source>
</evidence>
<evidence type="ECO:0000313" key="3">
    <source>
        <dbReference type="Proteomes" id="UP000085678"/>
    </source>
</evidence>
<dbReference type="InterPro" id="IPR001849">
    <property type="entry name" value="PH_domain"/>
</dbReference>
<dbReference type="InterPro" id="IPR011993">
    <property type="entry name" value="PH-like_dom_sf"/>
</dbReference>
<dbReference type="GO" id="GO:0055037">
    <property type="term" value="C:recycling endosome"/>
    <property type="evidence" value="ECO:0007669"/>
    <property type="project" value="TreeGrafter"/>
</dbReference>
<dbReference type="Proteomes" id="UP000085678">
    <property type="component" value="Unplaced"/>
</dbReference>
<evidence type="ECO:0000313" key="4">
    <source>
        <dbReference type="RefSeq" id="XP_013407367.1"/>
    </source>
</evidence>
<protein>
    <recommendedName>
        <fullName evidence="1">Pleckstrin homology domain-containing family J member 1</fullName>
    </recommendedName>
</protein>
<dbReference type="GO" id="GO:0005769">
    <property type="term" value="C:early endosome"/>
    <property type="evidence" value="ECO:0007669"/>
    <property type="project" value="TreeGrafter"/>
</dbReference>
<dbReference type="AlphaFoldDB" id="A0A1S3JAE2"/>
<dbReference type="GO" id="GO:0005829">
    <property type="term" value="C:cytosol"/>
    <property type="evidence" value="ECO:0007669"/>
    <property type="project" value="GOC"/>
</dbReference>